<evidence type="ECO:0000313" key="6">
    <source>
        <dbReference type="EMBL" id="EDQ92114.1"/>
    </source>
</evidence>
<dbReference type="Pfam" id="PF07942">
    <property type="entry name" value="CARME"/>
    <property type="match status" value="1"/>
</dbReference>
<sequence length="210" mass="23616">LVPGCGLGRLPWELAHRGYSSQGNEWSAYMLFASNFVLNCLGGQRGAIPVFPFAHMYSNCVAAEDQLLSVAIPDVDVSAIPAETNFSMTAGDFLESYTAEASWDGIVSCFFLDCAANIIGFIERMFAILKPGGYLFNIGPLLYHFEDRRDVCYEMSIELTWEELREVLLTTGFQIELEERDVPVPYMNHPRSMLQNSYRAVFFVARKPLV</sequence>
<keyword evidence="7" id="KW-1185">Reference proteome</keyword>
<keyword evidence="5" id="KW-0949">S-adenosyl-L-methionine</keyword>
<accession>A9USK1</accession>
<dbReference type="InterPro" id="IPR029063">
    <property type="entry name" value="SAM-dependent_MTases_sf"/>
</dbReference>
<comment type="similarity">
    <text evidence="1">Belongs to the carnosine N-methyltransferase family.</text>
</comment>
<keyword evidence="4" id="KW-0808">Transferase</keyword>
<evidence type="ECO:0000256" key="5">
    <source>
        <dbReference type="ARBA" id="ARBA00022691"/>
    </source>
</evidence>
<gene>
    <name evidence="6" type="ORF">MONBRDRAFT_14285</name>
</gene>
<dbReference type="SMART" id="SM01296">
    <property type="entry name" value="N2227"/>
    <property type="match status" value="1"/>
</dbReference>
<dbReference type="Proteomes" id="UP000001357">
    <property type="component" value="Unassembled WGS sequence"/>
</dbReference>
<dbReference type="InParanoid" id="A9USK1"/>
<dbReference type="EMBL" id="CH991544">
    <property type="protein sequence ID" value="EDQ92114.1"/>
    <property type="molecule type" value="Genomic_DNA"/>
</dbReference>
<dbReference type="GO" id="GO:0032259">
    <property type="term" value="P:methylation"/>
    <property type="evidence" value="ECO:0007669"/>
    <property type="project" value="UniProtKB-KW"/>
</dbReference>
<dbReference type="KEGG" id="mbr:MONBRDRAFT_14285"/>
<proteinExistence type="inferred from homology"/>
<evidence type="ECO:0000256" key="4">
    <source>
        <dbReference type="ARBA" id="ARBA00022679"/>
    </source>
</evidence>
<dbReference type="GO" id="GO:0030735">
    <property type="term" value="F:carnosine N-methyltransferase activity"/>
    <property type="evidence" value="ECO:0007669"/>
    <property type="project" value="UniProtKB-EC"/>
</dbReference>
<dbReference type="RefSeq" id="XP_001743400.1">
    <property type="nucleotide sequence ID" value="XM_001743348.1"/>
</dbReference>
<dbReference type="PANTHER" id="PTHR12303:SF6">
    <property type="entry name" value="CARNOSINE N-METHYLTRANSFERASE"/>
    <property type="match status" value="1"/>
</dbReference>
<dbReference type="AlphaFoldDB" id="A9USK1"/>
<protein>
    <recommendedName>
        <fullName evidence="2">carnosine N-methyltransferase</fullName>
        <ecNumber evidence="2">2.1.1.22</ecNumber>
    </recommendedName>
</protein>
<name>A9USK1_MONBE</name>
<evidence type="ECO:0000256" key="1">
    <source>
        <dbReference type="ARBA" id="ARBA00010086"/>
    </source>
</evidence>
<dbReference type="GeneID" id="5888703"/>
<evidence type="ECO:0000313" key="7">
    <source>
        <dbReference type="Proteomes" id="UP000001357"/>
    </source>
</evidence>
<dbReference type="InterPro" id="IPR012901">
    <property type="entry name" value="CARME"/>
</dbReference>
<dbReference type="OMA" id="ANEWTIH"/>
<keyword evidence="3" id="KW-0489">Methyltransferase</keyword>
<feature type="non-terminal residue" evidence="6">
    <location>
        <position position="1"/>
    </location>
</feature>
<dbReference type="eggNOG" id="KOG2798">
    <property type="taxonomic scope" value="Eukaryota"/>
</dbReference>
<dbReference type="EC" id="2.1.1.22" evidence="2"/>
<reference evidence="6 7" key="1">
    <citation type="journal article" date="2008" name="Nature">
        <title>The genome of the choanoflagellate Monosiga brevicollis and the origin of metazoans.</title>
        <authorList>
            <consortium name="JGI Sequencing"/>
            <person name="King N."/>
            <person name="Westbrook M.J."/>
            <person name="Young S.L."/>
            <person name="Kuo A."/>
            <person name="Abedin M."/>
            <person name="Chapman J."/>
            <person name="Fairclough S."/>
            <person name="Hellsten U."/>
            <person name="Isogai Y."/>
            <person name="Letunic I."/>
            <person name="Marr M."/>
            <person name="Pincus D."/>
            <person name="Putnam N."/>
            <person name="Rokas A."/>
            <person name="Wright K.J."/>
            <person name="Zuzow R."/>
            <person name="Dirks W."/>
            <person name="Good M."/>
            <person name="Goodstein D."/>
            <person name="Lemons D."/>
            <person name="Li W."/>
            <person name="Lyons J.B."/>
            <person name="Morris A."/>
            <person name="Nichols S."/>
            <person name="Richter D.J."/>
            <person name="Salamov A."/>
            <person name="Bork P."/>
            <person name="Lim W.A."/>
            <person name="Manning G."/>
            <person name="Miller W.T."/>
            <person name="McGinnis W."/>
            <person name="Shapiro H."/>
            <person name="Tjian R."/>
            <person name="Grigoriev I.V."/>
            <person name="Rokhsar D."/>
        </authorList>
    </citation>
    <scope>NUCLEOTIDE SEQUENCE [LARGE SCALE GENOMIC DNA]</scope>
    <source>
        <strain evidence="7">MX1 / ATCC 50154</strain>
    </source>
</reference>
<evidence type="ECO:0000256" key="2">
    <source>
        <dbReference type="ARBA" id="ARBA00012003"/>
    </source>
</evidence>
<dbReference type="PANTHER" id="PTHR12303">
    <property type="entry name" value="CARNOSINE N-METHYLTRANSFERASE"/>
    <property type="match status" value="1"/>
</dbReference>
<evidence type="ECO:0000256" key="3">
    <source>
        <dbReference type="ARBA" id="ARBA00022603"/>
    </source>
</evidence>
<dbReference type="SUPFAM" id="SSF53335">
    <property type="entry name" value="S-adenosyl-L-methionine-dependent methyltransferases"/>
    <property type="match status" value="1"/>
</dbReference>
<dbReference type="Gene3D" id="3.40.50.150">
    <property type="entry name" value="Vaccinia Virus protein VP39"/>
    <property type="match status" value="1"/>
</dbReference>
<dbReference type="STRING" id="81824.A9USK1"/>
<organism evidence="6 7">
    <name type="scientific">Monosiga brevicollis</name>
    <name type="common">Choanoflagellate</name>
    <dbReference type="NCBI Taxonomy" id="81824"/>
    <lineage>
        <taxon>Eukaryota</taxon>
        <taxon>Choanoflagellata</taxon>
        <taxon>Craspedida</taxon>
        <taxon>Salpingoecidae</taxon>
        <taxon>Monosiga</taxon>
    </lineage>
</organism>